<dbReference type="Proteomes" id="UP001172102">
    <property type="component" value="Unassembled WGS sequence"/>
</dbReference>
<feature type="transmembrane region" description="Helical" evidence="1">
    <location>
        <begin position="28"/>
        <end position="47"/>
    </location>
</feature>
<evidence type="ECO:0000313" key="2">
    <source>
        <dbReference type="EMBL" id="KAK0732247.1"/>
    </source>
</evidence>
<proteinExistence type="predicted"/>
<keyword evidence="1" id="KW-0812">Transmembrane</keyword>
<organism evidence="2 3">
    <name type="scientific">Lasiosphaeris hirsuta</name>
    <dbReference type="NCBI Taxonomy" id="260670"/>
    <lineage>
        <taxon>Eukaryota</taxon>
        <taxon>Fungi</taxon>
        <taxon>Dikarya</taxon>
        <taxon>Ascomycota</taxon>
        <taxon>Pezizomycotina</taxon>
        <taxon>Sordariomycetes</taxon>
        <taxon>Sordariomycetidae</taxon>
        <taxon>Sordariales</taxon>
        <taxon>Lasiosphaeriaceae</taxon>
        <taxon>Lasiosphaeris</taxon>
    </lineage>
</organism>
<keyword evidence="1" id="KW-0472">Membrane</keyword>
<keyword evidence="1" id="KW-1133">Transmembrane helix</keyword>
<feature type="transmembrane region" description="Helical" evidence="1">
    <location>
        <begin position="145"/>
        <end position="165"/>
    </location>
</feature>
<sequence length="169" mass="17902">MATNKPTSQIHDARNTGDTLFWGWLSEYLNAILGIAILGGQITFTVIVSDISDPPDTSAFSKDTVRFFIALSWLFFTSSLGLAVLTKVLVASGPLSSSGGPIIGPARRAFVAIYSLLTFLLNLLPIAAFMLLALAVAAYVPGVGWAGVALTGFFGILVLFLWFALDSGI</sequence>
<feature type="transmembrane region" description="Helical" evidence="1">
    <location>
        <begin position="111"/>
        <end position="139"/>
    </location>
</feature>
<accession>A0AA40EBK7</accession>
<evidence type="ECO:0000313" key="3">
    <source>
        <dbReference type="Proteomes" id="UP001172102"/>
    </source>
</evidence>
<feature type="transmembrane region" description="Helical" evidence="1">
    <location>
        <begin position="67"/>
        <end position="90"/>
    </location>
</feature>
<gene>
    <name evidence="2" type="ORF">B0H67DRAFT_640541</name>
</gene>
<dbReference type="EMBL" id="JAUKUA010000001">
    <property type="protein sequence ID" value="KAK0732247.1"/>
    <property type="molecule type" value="Genomic_DNA"/>
</dbReference>
<reference evidence="2" key="1">
    <citation type="submission" date="2023-06" db="EMBL/GenBank/DDBJ databases">
        <title>Genome-scale phylogeny and comparative genomics of the fungal order Sordariales.</title>
        <authorList>
            <consortium name="Lawrence Berkeley National Laboratory"/>
            <person name="Hensen N."/>
            <person name="Bonometti L."/>
            <person name="Westerberg I."/>
            <person name="Brannstrom I.O."/>
            <person name="Guillou S."/>
            <person name="Cros-Aarteil S."/>
            <person name="Calhoun S."/>
            <person name="Haridas S."/>
            <person name="Kuo A."/>
            <person name="Mondo S."/>
            <person name="Pangilinan J."/>
            <person name="Riley R."/>
            <person name="Labutti K."/>
            <person name="Andreopoulos B."/>
            <person name="Lipzen A."/>
            <person name="Chen C."/>
            <person name="Yanf M."/>
            <person name="Daum C."/>
            <person name="Ng V."/>
            <person name="Clum A."/>
            <person name="Steindorff A."/>
            <person name="Ohm R."/>
            <person name="Martin F."/>
            <person name="Silar P."/>
            <person name="Natvig D."/>
            <person name="Lalanne C."/>
            <person name="Gautier V."/>
            <person name="Ament-Velasquez S.L."/>
            <person name="Kruys A."/>
            <person name="Hutchinson M.I."/>
            <person name="Powell A.J."/>
            <person name="Barry K."/>
            <person name="Miller A.N."/>
            <person name="Grigoriev I.V."/>
            <person name="Debuchy R."/>
            <person name="Gladieux P."/>
            <person name="Thoren M.H."/>
            <person name="Johannesson H."/>
        </authorList>
    </citation>
    <scope>NUCLEOTIDE SEQUENCE</scope>
    <source>
        <strain evidence="2">SMH4607-1</strain>
    </source>
</reference>
<dbReference type="AlphaFoldDB" id="A0AA40EBK7"/>
<name>A0AA40EBK7_9PEZI</name>
<keyword evidence="3" id="KW-1185">Reference proteome</keyword>
<protein>
    <submittedName>
        <fullName evidence="2">Uncharacterized protein</fullName>
    </submittedName>
</protein>
<comment type="caution">
    <text evidence="2">The sequence shown here is derived from an EMBL/GenBank/DDBJ whole genome shotgun (WGS) entry which is preliminary data.</text>
</comment>
<evidence type="ECO:0000256" key="1">
    <source>
        <dbReference type="SAM" id="Phobius"/>
    </source>
</evidence>